<reference evidence="2" key="1">
    <citation type="submission" date="2019-03" db="EMBL/GenBank/DDBJ databases">
        <title>Single cell metagenomics reveals metabolic interactions within the superorganism composed of flagellate Streblomastix strix and complex community of Bacteroidetes bacteria on its surface.</title>
        <authorList>
            <person name="Treitli S.C."/>
            <person name="Kolisko M."/>
            <person name="Husnik F."/>
            <person name="Keeling P."/>
            <person name="Hampl V."/>
        </authorList>
    </citation>
    <scope>NUCLEOTIDE SEQUENCE</scope>
    <source>
        <strain evidence="2">STM</strain>
    </source>
</reference>
<sequence>MENIKLFTDTQGYGSESLSFLRAIDCAKKVRDFLKESGITPTPEKITDFIMSDGKNMIDEIEEDLENELKTLKSELSKKNKEKEADDVIASIEGFISNLEKRGDFKKNVSLISIDPDTLDVKARSGYTDVLMERHTVYVENMDKYKDFEAVANQINRLADKYGLKVVLQYLFDVEDGRCVPNKRMVAY</sequence>
<proteinExistence type="predicted"/>
<gene>
    <name evidence="2" type="ORF">EZS27_028440</name>
</gene>
<dbReference type="EMBL" id="SNRY01003165">
    <property type="protein sequence ID" value="KAA6321968.1"/>
    <property type="molecule type" value="Genomic_DNA"/>
</dbReference>
<comment type="caution">
    <text evidence="2">The sequence shown here is derived from an EMBL/GenBank/DDBJ whole genome shotgun (WGS) entry which is preliminary data.</text>
</comment>
<dbReference type="AlphaFoldDB" id="A0A5J4QLW8"/>
<accession>A0A5J4QLW8</accession>
<evidence type="ECO:0000256" key="1">
    <source>
        <dbReference type="SAM" id="Coils"/>
    </source>
</evidence>
<protein>
    <submittedName>
        <fullName evidence="2">Uncharacterized protein</fullName>
    </submittedName>
</protein>
<organism evidence="2">
    <name type="scientific">termite gut metagenome</name>
    <dbReference type="NCBI Taxonomy" id="433724"/>
    <lineage>
        <taxon>unclassified sequences</taxon>
        <taxon>metagenomes</taxon>
        <taxon>organismal metagenomes</taxon>
    </lineage>
</organism>
<evidence type="ECO:0000313" key="2">
    <source>
        <dbReference type="EMBL" id="KAA6321968.1"/>
    </source>
</evidence>
<feature type="coiled-coil region" evidence="1">
    <location>
        <begin position="55"/>
        <end position="86"/>
    </location>
</feature>
<name>A0A5J4QLW8_9ZZZZ</name>
<keyword evidence="1" id="KW-0175">Coiled coil</keyword>